<reference evidence="4 6" key="1">
    <citation type="submission" date="2014-12" db="EMBL/GenBank/DDBJ databases">
        <title>Genome sequence of Morococcus cerebrosus.</title>
        <authorList>
            <person name="Shin S.-K."/>
            <person name="Yi H."/>
        </authorList>
    </citation>
    <scope>NUCLEOTIDE SEQUENCE [LARGE SCALE GENOMIC DNA]</scope>
    <source>
        <strain evidence="4 6">CIP 81.93</strain>
    </source>
</reference>
<keyword evidence="2" id="KW-0012">Acyltransferase</keyword>
<dbReference type="InterPro" id="IPR000182">
    <property type="entry name" value="GNAT_dom"/>
</dbReference>
<evidence type="ECO:0000313" key="6">
    <source>
        <dbReference type="Proteomes" id="UP000031390"/>
    </source>
</evidence>
<evidence type="ECO:0000256" key="2">
    <source>
        <dbReference type="ARBA" id="ARBA00023315"/>
    </source>
</evidence>
<proteinExistence type="predicted"/>
<evidence type="ECO:0000256" key="1">
    <source>
        <dbReference type="ARBA" id="ARBA00022679"/>
    </source>
</evidence>
<accession>A0A0C1E947</accession>
<evidence type="ECO:0000313" key="4">
    <source>
        <dbReference type="EMBL" id="KIC08634.1"/>
    </source>
</evidence>
<sequence>MNITSLQACHIEPLTRALYQEWHDFAPWSSLEKIRVYYRKCLDGDGLPLAFAAVSEDGQLLGSAALKRFDMEEFPQYEYWLGDVFVLPEYRGKGIGHALIAHCLKTARSLRLPALYLYTPDVQAVYAKYGWREIATQWHNGETVSVMKLDLQVV</sequence>
<gene>
    <name evidence="4" type="ORF">MCC93_11460</name>
    <name evidence="5" type="ORF">MON37_11795</name>
</gene>
<dbReference type="EMBL" id="CP094242">
    <property type="protein sequence ID" value="UNV87300.1"/>
    <property type="molecule type" value="Genomic_DNA"/>
</dbReference>
<dbReference type="InterPro" id="IPR050832">
    <property type="entry name" value="Bact_Acetyltransf"/>
</dbReference>
<dbReference type="AlphaFoldDB" id="A0A0C1E947"/>
<dbReference type="PANTHER" id="PTHR43877">
    <property type="entry name" value="AMINOALKYLPHOSPHONATE N-ACETYLTRANSFERASE-RELATED-RELATED"/>
    <property type="match status" value="1"/>
</dbReference>
<dbReference type="PATRIC" id="fig|1056807.3.peg.1107"/>
<dbReference type="Proteomes" id="UP000031390">
    <property type="component" value="Unassembled WGS sequence"/>
</dbReference>
<feature type="domain" description="N-acetyltransferase" evidence="3">
    <location>
        <begin position="18"/>
        <end position="130"/>
    </location>
</feature>
<evidence type="ECO:0000313" key="7">
    <source>
        <dbReference type="Proteomes" id="UP000829504"/>
    </source>
</evidence>
<dbReference type="RefSeq" id="WP_039407052.1">
    <property type="nucleotide sequence ID" value="NZ_CP094242.1"/>
</dbReference>
<dbReference type="CDD" id="cd04301">
    <property type="entry name" value="NAT_SF"/>
    <property type="match status" value="1"/>
</dbReference>
<evidence type="ECO:0000259" key="3">
    <source>
        <dbReference type="Pfam" id="PF00583"/>
    </source>
</evidence>
<protein>
    <submittedName>
        <fullName evidence="4 5">Acetyltransferase</fullName>
    </submittedName>
</protein>
<dbReference type="SUPFAM" id="SSF55729">
    <property type="entry name" value="Acyl-CoA N-acyltransferases (Nat)"/>
    <property type="match status" value="1"/>
</dbReference>
<keyword evidence="1 4" id="KW-0808">Transferase</keyword>
<dbReference type="Gene3D" id="3.40.630.30">
    <property type="match status" value="1"/>
</dbReference>
<organism evidence="4 6">
    <name type="scientific">Morococcus cerebrosus</name>
    <dbReference type="NCBI Taxonomy" id="1056807"/>
    <lineage>
        <taxon>Bacteria</taxon>
        <taxon>Pseudomonadati</taxon>
        <taxon>Pseudomonadota</taxon>
        <taxon>Betaproteobacteria</taxon>
        <taxon>Neisseriales</taxon>
        <taxon>Neisseriaceae</taxon>
        <taxon>Morococcus</taxon>
    </lineage>
</organism>
<dbReference type="Pfam" id="PF00583">
    <property type="entry name" value="Acetyltransf_1"/>
    <property type="match status" value="1"/>
</dbReference>
<reference evidence="5 7" key="2">
    <citation type="submission" date="2022-03" db="EMBL/GenBank/DDBJ databases">
        <title>Genome sequencing of Morococcus cerebrosus.</title>
        <authorList>
            <person name="Baek M.-G."/>
            <person name="Yi H."/>
        </authorList>
    </citation>
    <scope>NUCLEOTIDE SEQUENCE [LARGE SCALE GENOMIC DNA]</scope>
    <source>
        <strain evidence="5 7">CIP 81.93</strain>
    </source>
</reference>
<evidence type="ECO:0000313" key="5">
    <source>
        <dbReference type="EMBL" id="UNV87300.1"/>
    </source>
</evidence>
<dbReference type="GO" id="GO:0016747">
    <property type="term" value="F:acyltransferase activity, transferring groups other than amino-acyl groups"/>
    <property type="evidence" value="ECO:0007669"/>
    <property type="project" value="InterPro"/>
</dbReference>
<dbReference type="EMBL" id="JUFZ01000043">
    <property type="protein sequence ID" value="KIC08634.1"/>
    <property type="molecule type" value="Genomic_DNA"/>
</dbReference>
<dbReference type="Proteomes" id="UP000829504">
    <property type="component" value="Chromosome"/>
</dbReference>
<name>A0A0C1E947_9NEIS</name>
<dbReference type="InterPro" id="IPR016181">
    <property type="entry name" value="Acyl_CoA_acyltransferase"/>
</dbReference>
<keyword evidence="7" id="KW-1185">Reference proteome</keyword>